<evidence type="ECO:0000313" key="2">
    <source>
        <dbReference type="Proteomes" id="UP000887458"/>
    </source>
</evidence>
<proteinExistence type="predicted"/>
<evidence type="ECO:0000313" key="1">
    <source>
        <dbReference type="EMBL" id="KAH9414791.1"/>
    </source>
</evidence>
<sequence length="68" mass="7770">MNFKITCRIMSIKFFGSLAVSASVTYFRRCTLDPASDLFCLLPEISYSASIFNHINVKIVFLLIKIFN</sequence>
<accession>A0ABQ8IX76</accession>
<protein>
    <recommendedName>
        <fullName evidence="3">Secreted protein</fullName>
    </recommendedName>
</protein>
<reference evidence="1 2" key="1">
    <citation type="journal article" date="2018" name="J. Allergy Clin. Immunol.">
        <title>High-quality assembly of Dermatophagoides pteronyssinus genome and transcriptome reveals a wide range of novel allergens.</title>
        <authorList>
            <person name="Liu X.Y."/>
            <person name="Yang K.Y."/>
            <person name="Wang M.Q."/>
            <person name="Kwok J.S."/>
            <person name="Zeng X."/>
            <person name="Yang Z."/>
            <person name="Xiao X.J."/>
            <person name="Lau C.P."/>
            <person name="Li Y."/>
            <person name="Huang Z.M."/>
            <person name="Ba J.G."/>
            <person name="Yim A.K."/>
            <person name="Ouyang C.Y."/>
            <person name="Ngai S.M."/>
            <person name="Chan T.F."/>
            <person name="Leung E.L."/>
            <person name="Liu L."/>
            <person name="Liu Z.G."/>
            <person name="Tsui S.K."/>
        </authorList>
    </citation>
    <scope>NUCLEOTIDE SEQUENCE [LARGE SCALE GENOMIC DNA]</scope>
    <source>
        <strain evidence="1">Derp</strain>
    </source>
</reference>
<name>A0ABQ8IX76_DERPT</name>
<organism evidence="1 2">
    <name type="scientific">Dermatophagoides pteronyssinus</name>
    <name type="common">European house dust mite</name>
    <dbReference type="NCBI Taxonomy" id="6956"/>
    <lineage>
        <taxon>Eukaryota</taxon>
        <taxon>Metazoa</taxon>
        <taxon>Ecdysozoa</taxon>
        <taxon>Arthropoda</taxon>
        <taxon>Chelicerata</taxon>
        <taxon>Arachnida</taxon>
        <taxon>Acari</taxon>
        <taxon>Acariformes</taxon>
        <taxon>Sarcoptiformes</taxon>
        <taxon>Astigmata</taxon>
        <taxon>Psoroptidia</taxon>
        <taxon>Analgoidea</taxon>
        <taxon>Pyroglyphidae</taxon>
        <taxon>Dermatophagoidinae</taxon>
        <taxon>Dermatophagoides</taxon>
    </lineage>
</organism>
<dbReference type="Proteomes" id="UP000887458">
    <property type="component" value="Unassembled WGS sequence"/>
</dbReference>
<dbReference type="EMBL" id="NJHN03000105">
    <property type="protein sequence ID" value="KAH9414791.1"/>
    <property type="molecule type" value="Genomic_DNA"/>
</dbReference>
<evidence type="ECO:0008006" key="3">
    <source>
        <dbReference type="Google" id="ProtNLM"/>
    </source>
</evidence>
<comment type="caution">
    <text evidence="1">The sequence shown here is derived from an EMBL/GenBank/DDBJ whole genome shotgun (WGS) entry which is preliminary data.</text>
</comment>
<gene>
    <name evidence="1" type="ORF">DERP_008632</name>
</gene>
<reference evidence="1 2" key="2">
    <citation type="journal article" date="2022" name="Mol. Biol. Evol.">
        <title>Comparative Genomics Reveals Insights into the Divergent Evolution of Astigmatic Mites and Household Pest Adaptations.</title>
        <authorList>
            <person name="Xiong Q."/>
            <person name="Wan A.T."/>
            <person name="Liu X."/>
            <person name="Fung C.S."/>
            <person name="Xiao X."/>
            <person name="Malainual N."/>
            <person name="Hou J."/>
            <person name="Wang L."/>
            <person name="Wang M."/>
            <person name="Yang K.Y."/>
            <person name="Cui Y."/>
            <person name="Leung E.L."/>
            <person name="Nong W."/>
            <person name="Shin S.K."/>
            <person name="Au S.W."/>
            <person name="Jeong K.Y."/>
            <person name="Chew F.T."/>
            <person name="Hui J.H."/>
            <person name="Leung T.F."/>
            <person name="Tungtrongchitr A."/>
            <person name="Zhong N."/>
            <person name="Liu Z."/>
            <person name="Tsui S.K."/>
        </authorList>
    </citation>
    <scope>NUCLEOTIDE SEQUENCE [LARGE SCALE GENOMIC DNA]</scope>
    <source>
        <strain evidence="1">Derp</strain>
    </source>
</reference>
<keyword evidence="2" id="KW-1185">Reference proteome</keyword>